<dbReference type="Proteomes" id="UP001221217">
    <property type="component" value="Unassembled WGS sequence"/>
</dbReference>
<name>A0AAJ1IFP7_9SPIO</name>
<evidence type="ECO:0000313" key="13">
    <source>
        <dbReference type="Proteomes" id="UP001221217"/>
    </source>
</evidence>
<evidence type="ECO:0000256" key="8">
    <source>
        <dbReference type="ARBA" id="ARBA00023235"/>
    </source>
</evidence>
<organism evidence="12 13">
    <name type="scientific">Candidatus Thalassospirochaeta sargassi</name>
    <dbReference type="NCBI Taxonomy" id="3119039"/>
    <lineage>
        <taxon>Bacteria</taxon>
        <taxon>Pseudomonadati</taxon>
        <taxon>Spirochaetota</taxon>
        <taxon>Spirochaetia</taxon>
        <taxon>Spirochaetales</taxon>
        <taxon>Spirochaetaceae</taxon>
        <taxon>Candidatus Thalassospirochaeta</taxon>
    </lineage>
</organism>
<proteinExistence type="inferred from homology"/>
<dbReference type="InterPro" id="IPR005886">
    <property type="entry name" value="UDP_G4E"/>
</dbReference>
<evidence type="ECO:0000256" key="3">
    <source>
        <dbReference type="ARBA" id="ARBA00004947"/>
    </source>
</evidence>
<dbReference type="InterPro" id="IPR036291">
    <property type="entry name" value="NAD(P)-bd_dom_sf"/>
</dbReference>
<dbReference type="PANTHER" id="PTHR43725">
    <property type="entry name" value="UDP-GLUCOSE 4-EPIMERASE"/>
    <property type="match status" value="1"/>
</dbReference>
<dbReference type="PANTHER" id="PTHR43725:SF53">
    <property type="entry name" value="UDP-ARABINOSE 4-EPIMERASE 1"/>
    <property type="match status" value="1"/>
</dbReference>
<evidence type="ECO:0000256" key="1">
    <source>
        <dbReference type="ARBA" id="ARBA00000083"/>
    </source>
</evidence>
<evidence type="ECO:0000256" key="7">
    <source>
        <dbReference type="ARBA" id="ARBA00023027"/>
    </source>
</evidence>
<comment type="catalytic activity">
    <reaction evidence="1 10">
        <text>UDP-alpha-D-glucose = UDP-alpha-D-galactose</text>
        <dbReference type="Rhea" id="RHEA:22168"/>
        <dbReference type="ChEBI" id="CHEBI:58885"/>
        <dbReference type="ChEBI" id="CHEBI:66914"/>
        <dbReference type="EC" id="5.1.3.2"/>
    </reaction>
</comment>
<protein>
    <recommendedName>
        <fullName evidence="6 10">UDP-glucose 4-epimerase</fullName>
        <ecNumber evidence="5 10">5.1.3.2</ecNumber>
    </recommendedName>
</protein>
<keyword evidence="8 10" id="KW-0413">Isomerase</keyword>
<evidence type="ECO:0000313" key="12">
    <source>
        <dbReference type="EMBL" id="MDC7226421.1"/>
    </source>
</evidence>
<comment type="pathway">
    <text evidence="3 10">Carbohydrate metabolism; galactose metabolism.</text>
</comment>
<dbReference type="GO" id="GO:0003978">
    <property type="term" value="F:UDP-glucose 4-epimerase activity"/>
    <property type="evidence" value="ECO:0007669"/>
    <property type="project" value="UniProtKB-UniRule"/>
</dbReference>
<dbReference type="EC" id="5.1.3.2" evidence="5 10"/>
<gene>
    <name evidence="12" type="primary">galE</name>
    <name evidence="12" type="ORF">PQJ61_06625</name>
</gene>
<dbReference type="NCBIfam" id="TIGR01179">
    <property type="entry name" value="galE"/>
    <property type="match status" value="1"/>
</dbReference>
<dbReference type="SUPFAM" id="SSF51735">
    <property type="entry name" value="NAD(P)-binding Rossmann-fold domains"/>
    <property type="match status" value="1"/>
</dbReference>
<evidence type="ECO:0000256" key="10">
    <source>
        <dbReference type="RuleBase" id="RU366046"/>
    </source>
</evidence>
<comment type="cofactor">
    <cofactor evidence="2 10">
        <name>NAD(+)</name>
        <dbReference type="ChEBI" id="CHEBI:57540"/>
    </cofactor>
</comment>
<evidence type="ECO:0000256" key="6">
    <source>
        <dbReference type="ARBA" id="ARBA00018569"/>
    </source>
</evidence>
<comment type="caution">
    <text evidence="12">The sequence shown here is derived from an EMBL/GenBank/DDBJ whole genome shotgun (WGS) entry which is preliminary data.</text>
</comment>
<dbReference type="EMBL" id="JAQQAL010000011">
    <property type="protein sequence ID" value="MDC7226421.1"/>
    <property type="molecule type" value="Genomic_DNA"/>
</dbReference>
<keyword evidence="7 10" id="KW-0520">NAD</keyword>
<accession>A0AAJ1IFP7</accession>
<reference evidence="12 13" key="1">
    <citation type="submission" date="2022-12" db="EMBL/GenBank/DDBJ databases">
        <title>Metagenome assembled genome from gulf of manar.</title>
        <authorList>
            <person name="Kohli P."/>
            <person name="Pk S."/>
            <person name="Venkata Ramana C."/>
            <person name="Sasikala C."/>
        </authorList>
    </citation>
    <scope>NUCLEOTIDE SEQUENCE [LARGE SCALE GENOMIC DNA]</scope>
    <source>
        <strain evidence="12">JB008</strain>
    </source>
</reference>
<dbReference type="AlphaFoldDB" id="A0AAJ1IFP7"/>
<dbReference type="InterPro" id="IPR001509">
    <property type="entry name" value="Epimerase_deHydtase"/>
</dbReference>
<evidence type="ECO:0000256" key="4">
    <source>
        <dbReference type="ARBA" id="ARBA00007637"/>
    </source>
</evidence>
<comment type="subunit">
    <text evidence="10">Homodimer.</text>
</comment>
<sequence length="329" mass="35883">MNVLVIGGAGYIGSHVVKEMIKAGHSVTVFDNMSSGCEENLFADAGFIKGDILDPVTLSQTFAAADYDAVVHLAAFKAAGESMLKPEKYSVNNITGTLNILNAMCDADVKKIVFSSSAAVFGEPEKLPIDEDHPKNPENYYGFTKLEIEQFLGWYEKLKGMKFAALRYFNAAGYDIDGDIKGLEQSPANLLPVIMETAVGMREQLQIFGDDYDTPDGTGVRDYVHVTDLAVGHVMALNYISKNNESLIVNLGSENGLSVMELLEEARKISGQEIPAEVVGRRAGDPAKLVASSKMAKEKLGWEAKYSDCETLIKTSWDVYKKKAEELLG</sequence>
<dbReference type="Gene3D" id="3.40.50.720">
    <property type="entry name" value="NAD(P)-binding Rossmann-like Domain"/>
    <property type="match status" value="1"/>
</dbReference>
<feature type="domain" description="NAD-dependent epimerase/dehydratase" evidence="11">
    <location>
        <begin position="3"/>
        <end position="252"/>
    </location>
</feature>
<evidence type="ECO:0000256" key="9">
    <source>
        <dbReference type="ARBA" id="ARBA00023277"/>
    </source>
</evidence>
<evidence type="ECO:0000259" key="11">
    <source>
        <dbReference type="Pfam" id="PF01370"/>
    </source>
</evidence>
<dbReference type="Gene3D" id="3.90.25.10">
    <property type="entry name" value="UDP-galactose 4-epimerase, domain 1"/>
    <property type="match status" value="1"/>
</dbReference>
<keyword evidence="9 10" id="KW-0119">Carbohydrate metabolism</keyword>
<evidence type="ECO:0000256" key="2">
    <source>
        <dbReference type="ARBA" id="ARBA00001911"/>
    </source>
</evidence>
<dbReference type="Pfam" id="PF01370">
    <property type="entry name" value="Epimerase"/>
    <property type="match status" value="1"/>
</dbReference>
<dbReference type="GO" id="GO:0033499">
    <property type="term" value="P:galactose catabolic process via UDP-galactose, Leloir pathway"/>
    <property type="evidence" value="ECO:0007669"/>
    <property type="project" value="TreeGrafter"/>
</dbReference>
<comment type="similarity">
    <text evidence="4 10">Belongs to the NAD(P)-dependent epimerase/dehydratase family.</text>
</comment>
<evidence type="ECO:0000256" key="5">
    <source>
        <dbReference type="ARBA" id="ARBA00013189"/>
    </source>
</evidence>
<dbReference type="CDD" id="cd05247">
    <property type="entry name" value="UDP_G4E_1_SDR_e"/>
    <property type="match status" value="1"/>
</dbReference>